<keyword evidence="1" id="KW-0812">Transmembrane</keyword>
<keyword evidence="1" id="KW-0472">Membrane</keyword>
<gene>
    <name evidence="2" type="ORF">C7B46_06355</name>
</gene>
<feature type="transmembrane region" description="Helical" evidence="1">
    <location>
        <begin position="53"/>
        <end position="73"/>
    </location>
</feature>
<protein>
    <submittedName>
        <fullName evidence="2">Uncharacterized protein</fullName>
    </submittedName>
</protein>
<accession>A0A2T2XI81</accession>
<evidence type="ECO:0000313" key="2">
    <source>
        <dbReference type="EMBL" id="PSR34167.1"/>
    </source>
</evidence>
<organism evidence="2 3">
    <name type="scientific">Sulfobacillus benefaciens</name>
    <dbReference type="NCBI Taxonomy" id="453960"/>
    <lineage>
        <taxon>Bacteria</taxon>
        <taxon>Bacillati</taxon>
        <taxon>Bacillota</taxon>
        <taxon>Clostridia</taxon>
        <taxon>Eubacteriales</taxon>
        <taxon>Clostridiales Family XVII. Incertae Sedis</taxon>
        <taxon>Sulfobacillus</taxon>
    </lineage>
</organism>
<name>A0A2T2XI81_9FIRM</name>
<proteinExistence type="predicted"/>
<sequence length="332" mass="36485">MTRHKISQEMTDVQLRQWFEHFGPPPLDDTIRFNFQRLMQEIAPRQIRHRRSWGWSVAIAGILIGLIGGGAWLTKRPAPPSPAQNHLVSPLFNPVVNQTLQWLHQHTRLSLSAPTWLPPVSSGASDLSGMAKIYHVAGVSGVNGWQITLYPTNTTYGVNSPKILKSGAHPWLSWLQLQIGPSEIAATTSTPLERLQTLESSNASIGPNGPQITSQTSRAVVLGSGVSGTLYTTVNTVLWHEGAWTFLVLGNNGHQNVQMAKMAVRTLRNVFLPQEPGLAVIAGNRSQAEFTHNIVALDWFQGSNLIKIDGYSLSMDSVFHVAASWAPYTLSH</sequence>
<keyword evidence="1" id="KW-1133">Transmembrane helix</keyword>
<dbReference type="EMBL" id="PXYW01000011">
    <property type="protein sequence ID" value="PSR34167.1"/>
    <property type="molecule type" value="Genomic_DNA"/>
</dbReference>
<dbReference type="AlphaFoldDB" id="A0A2T2XI81"/>
<dbReference type="Proteomes" id="UP000242972">
    <property type="component" value="Unassembled WGS sequence"/>
</dbReference>
<reference evidence="2 3" key="1">
    <citation type="journal article" date="2014" name="BMC Genomics">
        <title>Comparison of environmental and isolate Sulfobacillus genomes reveals diverse carbon, sulfur, nitrogen, and hydrogen metabolisms.</title>
        <authorList>
            <person name="Justice N.B."/>
            <person name="Norman A."/>
            <person name="Brown C.T."/>
            <person name="Singh A."/>
            <person name="Thomas B.C."/>
            <person name="Banfield J.F."/>
        </authorList>
    </citation>
    <scope>NUCLEOTIDE SEQUENCE [LARGE SCALE GENOMIC DNA]</scope>
    <source>
        <strain evidence="2">AMDSBA4</strain>
    </source>
</reference>
<evidence type="ECO:0000256" key="1">
    <source>
        <dbReference type="SAM" id="Phobius"/>
    </source>
</evidence>
<comment type="caution">
    <text evidence="2">The sequence shown here is derived from an EMBL/GenBank/DDBJ whole genome shotgun (WGS) entry which is preliminary data.</text>
</comment>
<evidence type="ECO:0000313" key="3">
    <source>
        <dbReference type="Proteomes" id="UP000242972"/>
    </source>
</evidence>